<dbReference type="RefSeq" id="WP_009743855.1">
    <property type="nucleotide sequence ID" value="NZ_CP017298.1"/>
</dbReference>
<gene>
    <name evidence="1" type="ORF">BH719_05720</name>
</gene>
<proteinExistence type="predicted"/>
<name>A0A1D8B2Q9_9ACTO</name>
<reference evidence="1 2" key="1">
    <citation type="submission" date="2016-09" db="EMBL/GenBank/DDBJ databases">
        <title>Complete genome sequence of Actinomyces hongkongensis HKU8.</title>
        <authorList>
            <person name="Gao Y.-X."/>
            <person name="Zhou Y.-Y."/>
            <person name="Xie Y."/>
            <person name="Wang M."/>
            <person name="Wang S.-J."/>
            <person name="Shen S.-G."/>
        </authorList>
    </citation>
    <scope>NUCLEOTIDE SEQUENCE [LARGE SCALE GENOMIC DNA]</scope>
    <source>
        <strain evidence="1 2">HKU8</strain>
    </source>
</reference>
<evidence type="ECO:0000313" key="1">
    <source>
        <dbReference type="EMBL" id="AOS47415.1"/>
    </source>
</evidence>
<evidence type="ECO:0000313" key="2">
    <source>
        <dbReference type="Proteomes" id="UP000095214"/>
    </source>
</evidence>
<sequence length="199" mass="21005">MAHLGTSMCIGVVLPQHIDVGEDEALALLAPRERRQKGARKRPGIGKATVRKMKGDDPSWWVLDVDFAALSLGVPLGLRPRAEASRAARRWRQARAVTAELAIGLGAAYAGVGEEAEVPVPAHVAADAERALAYAPQAWFFPANGPAWPHVGPLVEAGTALPPSATGLWVVASDPLTGRDDRTAQHRVASVLVRLAKGA</sequence>
<dbReference type="AlphaFoldDB" id="A0A1D8B2Q9"/>
<dbReference type="KEGG" id="phon:BH719_05720"/>
<accession>A0A1D8B2Q9</accession>
<organism evidence="1 2">
    <name type="scientific">Pauljensenia hongkongensis</name>
    <dbReference type="NCBI Taxonomy" id="178339"/>
    <lineage>
        <taxon>Bacteria</taxon>
        <taxon>Bacillati</taxon>
        <taxon>Actinomycetota</taxon>
        <taxon>Actinomycetes</taxon>
        <taxon>Actinomycetales</taxon>
        <taxon>Actinomycetaceae</taxon>
        <taxon>Pauljensenia</taxon>
    </lineage>
</organism>
<protein>
    <submittedName>
        <fullName evidence="1">Uncharacterized protein</fullName>
    </submittedName>
</protein>
<keyword evidence="2" id="KW-1185">Reference proteome</keyword>
<dbReference type="Proteomes" id="UP000095214">
    <property type="component" value="Chromosome"/>
</dbReference>
<dbReference type="EMBL" id="CP017298">
    <property type="protein sequence ID" value="AOS47415.1"/>
    <property type="molecule type" value="Genomic_DNA"/>
</dbReference>